<sequence>MDEFDWANIPSGRARQNVAHYTERVGANSKDDNGEAYYDIEGTGKKLFVRATTHIPDTYPRRIVFDLSGMSKGQREYKVPEQEVPVTLVITGSNSFGFITWLSHGPGNWMRSIKEQIKHRKLVQVIMPGTHDADISKLTNAILSGGTKSNTQNQMLDIYNHLRAGSRWFNLRVSSVHQVVECCGNYEFWTTHLSDETSEVPISRSGKKFDEVIKEINKFTDENSGEIIISQFRYLVGIRNVPSLGPIYWDENIKNRFFDKLKENQESLPKHKCRLV</sequence>
<protein>
    <submittedName>
        <fullName evidence="1">Uncharacterized protein</fullName>
    </submittedName>
</protein>
<keyword evidence="2" id="KW-1185">Reference proteome</keyword>
<organism evidence="1 2">
    <name type="scientific">Colletotrichum liriopes</name>
    <dbReference type="NCBI Taxonomy" id="708192"/>
    <lineage>
        <taxon>Eukaryota</taxon>
        <taxon>Fungi</taxon>
        <taxon>Dikarya</taxon>
        <taxon>Ascomycota</taxon>
        <taxon>Pezizomycotina</taxon>
        <taxon>Sordariomycetes</taxon>
        <taxon>Hypocreomycetidae</taxon>
        <taxon>Glomerellales</taxon>
        <taxon>Glomerellaceae</taxon>
        <taxon>Colletotrichum</taxon>
        <taxon>Colletotrichum spaethianum species complex</taxon>
    </lineage>
</organism>
<dbReference type="GO" id="GO:0008081">
    <property type="term" value="F:phosphoric diester hydrolase activity"/>
    <property type="evidence" value="ECO:0007669"/>
    <property type="project" value="InterPro"/>
</dbReference>
<proteinExistence type="predicted"/>
<dbReference type="InterPro" id="IPR051057">
    <property type="entry name" value="PI-PLC_domain"/>
</dbReference>
<gene>
    <name evidence="1" type="ORF">ColLi_01440</name>
</gene>
<comment type="caution">
    <text evidence="1">The sequence shown here is derived from an EMBL/GenBank/DDBJ whole genome shotgun (WGS) entry which is preliminary data.</text>
</comment>
<reference evidence="1 2" key="1">
    <citation type="submission" date="2021-07" db="EMBL/GenBank/DDBJ databases">
        <title>Genome data of Colletotrichum spaethianum.</title>
        <authorList>
            <person name="Utami Y.D."/>
            <person name="Hiruma K."/>
        </authorList>
    </citation>
    <scope>NUCLEOTIDE SEQUENCE [LARGE SCALE GENOMIC DNA]</scope>
    <source>
        <strain evidence="1 2">MAFF 242679</strain>
    </source>
</reference>
<dbReference type="EMBL" id="BPPX01000002">
    <property type="protein sequence ID" value="GJC78602.1"/>
    <property type="molecule type" value="Genomic_DNA"/>
</dbReference>
<accession>A0AA37GDL4</accession>
<evidence type="ECO:0000313" key="2">
    <source>
        <dbReference type="Proteomes" id="UP001055172"/>
    </source>
</evidence>
<dbReference type="SUPFAM" id="SSF51695">
    <property type="entry name" value="PLC-like phosphodiesterases"/>
    <property type="match status" value="1"/>
</dbReference>
<dbReference type="GO" id="GO:0006629">
    <property type="term" value="P:lipid metabolic process"/>
    <property type="evidence" value="ECO:0007669"/>
    <property type="project" value="InterPro"/>
</dbReference>
<dbReference type="AlphaFoldDB" id="A0AA37GDL4"/>
<dbReference type="Proteomes" id="UP001055172">
    <property type="component" value="Unassembled WGS sequence"/>
</dbReference>
<dbReference type="InterPro" id="IPR017946">
    <property type="entry name" value="PLC-like_Pdiesterase_TIM-brl"/>
</dbReference>
<evidence type="ECO:0000313" key="1">
    <source>
        <dbReference type="EMBL" id="GJC78602.1"/>
    </source>
</evidence>
<dbReference type="PANTHER" id="PTHR13593:SF143">
    <property type="entry name" value="PHOSPHATIDYLINOSITOL-SPECIFIC PHOSPHOLIPASE C X DOMAIN-CONTAINING PROTEIN"/>
    <property type="match status" value="1"/>
</dbReference>
<dbReference type="Gene3D" id="3.20.20.190">
    <property type="entry name" value="Phosphatidylinositol (PI) phosphodiesterase"/>
    <property type="match status" value="1"/>
</dbReference>
<name>A0AA37GDL4_9PEZI</name>
<dbReference type="PANTHER" id="PTHR13593">
    <property type="match status" value="1"/>
</dbReference>